<dbReference type="Gene3D" id="2.130.10.130">
    <property type="entry name" value="Integrin alpha, N-terminal"/>
    <property type="match status" value="1"/>
</dbReference>
<dbReference type="SUPFAM" id="SSF69179">
    <property type="entry name" value="Integrin domains"/>
    <property type="match status" value="3"/>
</dbReference>
<evidence type="ECO:0000256" key="8">
    <source>
        <dbReference type="ARBA" id="ARBA00023037"/>
    </source>
</evidence>
<dbReference type="InterPro" id="IPR013649">
    <property type="entry name" value="Integrin_alpha_Ig-like_1"/>
</dbReference>
<feature type="transmembrane region" description="Helical" evidence="13">
    <location>
        <begin position="980"/>
        <end position="1002"/>
    </location>
</feature>
<dbReference type="GO" id="GO:0005178">
    <property type="term" value="F:integrin binding"/>
    <property type="evidence" value="ECO:0007669"/>
    <property type="project" value="TreeGrafter"/>
</dbReference>
<dbReference type="GO" id="GO:0050900">
    <property type="term" value="P:leukocyte migration"/>
    <property type="evidence" value="ECO:0007669"/>
    <property type="project" value="TreeGrafter"/>
</dbReference>
<dbReference type="PRINTS" id="PR01185">
    <property type="entry name" value="INTEGRINA"/>
</dbReference>
<dbReference type="PROSITE" id="PS51470">
    <property type="entry name" value="FG_GAP"/>
    <property type="match status" value="4"/>
</dbReference>
<proteinExistence type="inferred from homology"/>
<dbReference type="GeneTree" id="ENSGT00940000157746"/>
<feature type="chain" id="PRO_5043101382" description="Integrin alpha-2 domain-containing protein" evidence="13">
    <location>
        <begin position="19"/>
        <end position="1063"/>
    </location>
</feature>
<accession>G3PPL9</accession>
<keyword evidence="6 13" id="KW-0130">Cell adhesion</keyword>
<dbReference type="InterPro" id="IPR000413">
    <property type="entry name" value="Integrin_alpha"/>
</dbReference>
<dbReference type="InterPro" id="IPR032695">
    <property type="entry name" value="Integrin_dom_sf"/>
</dbReference>
<feature type="domain" description="Integrin alpha third immunoglobulin-like" evidence="16">
    <location>
        <begin position="757"/>
        <end position="968"/>
    </location>
</feature>
<sequence>MAPGVVALLSVWVGVCAAFNLDTAFSLLKKGGDGSLFGLSVALHQDLRKGSYLLLVGAPREKAETNVPANRTGGVYSCPITADQSECSRMQLIDPDVNLSEDLIEDMWLGASVASQGRPGGRVLVCGHRFVKLYGALKLRHMIGRCYLRGNDLQYNDTDIHWQNPDQPCSHLGDISSEVMCNVGISASITQTEVIVGSPGSYEWQGNVHISWMNPHVVFDTQRSFFPNLQHRNIYTGYSVTQAHRLLSQDDETIVTGAPKDSKDDARGSVLLAVKQSDKLTTQQTLRGEQTGSYFGNAVATTDLNNDGWNDLLVGAPFYFQRQQEAGGAVYVYMNRGGWFDSRPSVVLRGPSGSAFGMAVAAAGDLNQDGFQDFAIGAPFHETGSVMIWLGSHVGASTQPSQVILGSRVSPVFRTFGYSLSGGVDVDGNKYPDLLVGSLDDTVALLRTRPVIHLNKTIKVSPDVVDPNSCDFCIQVEVCFSYMFSTGDQSDRDNVTIHFAIRADVTGTKSRLLFRGNGESVYSGFLSMPNKRCDTLRVTLVSPIRDKVRPLVFSLNVSLYQKFPKKKNAVQDLKLLPVLSESPQPIRTQIHIQKYCGSDNRCHSNLQMTAQFTDQNQNPFPVQKGHQLLNYNDGLDRLLLEVNVTNKPSLGREAEDAHNAALNISIPSSLLYSGVRTKGDLQAVMECSVEDSVLLCELGNPFKSNRQVQVLIIFQASGISLDTRKIESLLQLSTFSEQTDLSPVFLSMLVEYSLQTSLTLINPPGPASFRGHVTGESAMEETPDVGSLLLFTFQVHLSGKPLGRLGNLEVEFDWPTEVTNGKWLLYLTEIKVNDTLESRCTPPGNIINPLNLLLPKEERRRRSLEDQVDKNKKQRGRILPLFHQMKISYILDCFHGAKCVTFVCPLTNMKNTATVTLKARLWNSTMMEDYSDAHSVLVRGRATLKLQTSKPTINMKPQSTEIEVHIHPDPGQQWVSRAPMWILVVSVLAGVSLMALICLLLWKCGFFVHQSAWGTTALHQGRIMSKHERQQQQLQFQDFLIQDQVSSSRKSTKNWVTSWTETN</sequence>
<evidence type="ECO:0000256" key="11">
    <source>
        <dbReference type="ARBA" id="ARBA00023180"/>
    </source>
</evidence>
<evidence type="ECO:0000256" key="9">
    <source>
        <dbReference type="ARBA" id="ARBA00023136"/>
    </source>
</evidence>
<dbReference type="GO" id="GO:0007160">
    <property type="term" value="P:cell-matrix adhesion"/>
    <property type="evidence" value="ECO:0007669"/>
    <property type="project" value="TreeGrafter"/>
</dbReference>
<dbReference type="Proteomes" id="UP000007635">
    <property type="component" value="Chromosome XI"/>
</dbReference>
<dbReference type="InterPro" id="IPR013519">
    <property type="entry name" value="Int_alpha_beta-p"/>
</dbReference>
<dbReference type="Pfam" id="PF20805">
    <property type="entry name" value="Integrin_A_Ig_2"/>
    <property type="match status" value="1"/>
</dbReference>
<name>G3PPL9_GASAC</name>
<reference evidence="17 18" key="1">
    <citation type="journal article" date="2021" name="G3 (Bethesda)">
        <title>Improved contiguity of the threespine stickleback genome using long-read sequencing.</title>
        <authorList>
            <person name="Nath S."/>
            <person name="Shaw D.E."/>
            <person name="White M.A."/>
        </authorList>
    </citation>
    <scope>NUCLEOTIDE SEQUENCE [LARGE SCALE GENOMIC DNA]</scope>
    <source>
        <strain evidence="17 18">Lake Benthic</strain>
    </source>
</reference>
<dbReference type="Gene3D" id="2.60.40.1510">
    <property type="entry name" value="ntegrin, alpha v. Chain A, domain 3"/>
    <property type="match status" value="1"/>
</dbReference>
<protein>
    <recommendedName>
        <fullName evidence="19">Integrin alpha-2 domain-containing protein</fullName>
    </recommendedName>
</protein>
<dbReference type="GO" id="GO:0008305">
    <property type="term" value="C:integrin complex"/>
    <property type="evidence" value="ECO:0007669"/>
    <property type="project" value="InterPro"/>
</dbReference>
<dbReference type="GO" id="GO:0009897">
    <property type="term" value="C:external side of plasma membrane"/>
    <property type="evidence" value="ECO:0007669"/>
    <property type="project" value="TreeGrafter"/>
</dbReference>
<keyword evidence="10 13" id="KW-0675">Receptor</keyword>
<dbReference type="Pfam" id="PF01839">
    <property type="entry name" value="FG-GAP"/>
    <property type="match status" value="2"/>
</dbReference>
<keyword evidence="18" id="KW-1185">Reference proteome</keyword>
<dbReference type="SMART" id="SM00191">
    <property type="entry name" value="Int_alpha"/>
    <property type="match status" value="5"/>
</dbReference>
<dbReference type="Pfam" id="PF08441">
    <property type="entry name" value="Integrin_A_Ig_1"/>
    <property type="match status" value="1"/>
</dbReference>
<evidence type="ECO:0000256" key="4">
    <source>
        <dbReference type="ARBA" id="ARBA00022729"/>
    </source>
</evidence>
<dbReference type="InterPro" id="IPR028994">
    <property type="entry name" value="Integrin_alpha_N"/>
</dbReference>
<feature type="repeat" description="FG-GAP" evidence="12">
    <location>
        <begin position="20"/>
        <end position="87"/>
    </location>
</feature>
<dbReference type="Gene3D" id="2.60.40.1460">
    <property type="entry name" value="Integrin domains. Chain A, domain 2"/>
    <property type="match status" value="1"/>
</dbReference>
<feature type="repeat" description="FG-GAP" evidence="12">
    <location>
        <begin position="343"/>
        <end position="398"/>
    </location>
</feature>
<keyword evidence="9 13" id="KW-0472">Membrane</keyword>
<evidence type="ECO:0000256" key="2">
    <source>
        <dbReference type="ARBA" id="ARBA00008054"/>
    </source>
</evidence>
<evidence type="ECO:0000256" key="1">
    <source>
        <dbReference type="ARBA" id="ARBA00004479"/>
    </source>
</evidence>
<keyword evidence="4 13" id="KW-0732">Signal</keyword>
<dbReference type="eggNOG" id="KOG3637">
    <property type="taxonomic scope" value="Eukaryota"/>
</dbReference>
<feature type="domain" description="Integrin alpha first immunoglubulin-like" evidence="14">
    <location>
        <begin position="448"/>
        <end position="594"/>
    </location>
</feature>
<feature type="repeat" description="FG-GAP" evidence="12">
    <location>
        <begin position="281"/>
        <end position="342"/>
    </location>
</feature>
<dbReference type="InterPro" id="IPR048286">
    <property type="entry name" value="Integrin_alpha_Ig-like_3"/>
</dbReference>
<keyword evidence="8 13" id="KW-0401">Integrin</keyword>
<dbReference type="GO" id="GO:0007229">
    <property type="term" value="P:integrin-mediated signaling pathway"/>
    <property type="evidence" value="ECO:0007669"/>
    <property type="project" value="UniProtKB-KW"/>
</dbReference>
<dbReference type="InterPro" id="IPR013517">
    <property type="entry name" value="FG-GAP"/>
</dbReference>
<evidence type="ECO:0000256" key="6">
    <source>
        <dbReference type="ARBA" id="ARBA00022889"/>
    </source>
</evidence>
<reference evidence="17" key="2">
    <citation type="submission" date="2025-08" db="UniProtKB">
        <authorList>
            <consortium name="Ensembl"/>
        </authorList>
    </citation>
    <scope>IDENTIFICATION</scope>
</reference>
<evidence type="ECO:0000313" key="18">
    <source>
        <dbReference type="Proteomes" id="UP000007635"/>
    </source>
</evidence>
<evidence type="ECO:0000259" key="16">
    <source>
        <dbReference type="Pfam" id="PF20806"/>
    </source>
</evidence>
<evidence type="ECO:0008006" key="19">
    <source>
        <dbReference type="Google" id="ProtNLM"/>
    </source>
</evidence>
<feature type="repeat" description="FG-GAP" evidence="12">
    <location>
        <begin position="402"/>
        <end position="463"/>
    </location>
</feature>
<dbReference type="InterPro" id="IPR048285">
    <property type="entry name" value="Integrin_alpha_Ig-like_2"/>
</dbReference>
<feature type="signal peptide" evidence="13">
    <location>
        <begin position="1"/>
        <end position="18"/>
    </location>
</feature>
<dbReference type="Gene3D" id="2.60.40.1530">
    <property type="entry name" value="ntegrin, alpha v. Chain A, domain 4"/>
    <property type="match status" value="1"/>
</dbReference>
<dbReference type="Pfam" id="PF20806">
    <property type="entry name" value="Integrin_A_Ig_3"/>
    <property type="match status" value="1"/>
</dbReference>
<dbReference type="AlphaFoldDB" id="G3PPL9"/>
<reference evidence="17" key="3">
    <citation type="submission" date="2025-09" db="UniProtKB">
        <authorList>
            <consortium name="Ensembl"/>
        </authorList>
    </citation>
    <scope>IDENTIFICATION</scope>
</reference>
<dbReference type="PANTHER" id="PTHR23220:SF89">
    <property type="entry name" value="INTEGRIN ALPHA-3"/>
    <property type="match status" value="1"/>
</dbReference>
<keyword evidence="5" id="KW-0677">Repeat</keyword>
<dbReference type="Ensembl" id="ENSGACT00000019591.2">
    <property type="protein sequence ID" value="ENSGACP00000019553.2"/>
    <property type="gene ID" value="ENSGACG00000014806.2"/>
</dbReference>
<dbReference type="STRING" id="69293.ENSGACP00000019553"/>
<dbReference type="PANTHER" id="PTHR23220">
    <property type="entry name" value="INTEGRIN ALPHA"/>
    <property type="match status" value="1"/>
</dbReference>
<evidence type="ECO:0000256" key="7">
    <source>
        <dbReference type="ARBA" id="ARBA00022989"/>
    </source>
</evidence>
<dbReference type="SUPFAM" id="SSF69318">
    <property type="entry name" value="Integrin alpha N-terminal domain"/>
    <property type="match status" value="1"/>
</dbReference>
<dbReference type="GO" id="GO:0098609">
    <property type="term" value="P:cell-cell adhesion"/>
    <property type="evidence" value="ECO:0007669"/>
    <property type="project" value="TreeGrafter"/>
</dbReference>
<keyword evidence="7 13" id="KW-1133">Transmembrane helix</keyword>
<dbReference type="GeneID" id="120828037"/>
<keyword evidence="11" id="KW-0325">Glycoprotein</keyword>
<dbReference type="Gene3D" id="1.20.5.930">
    <property type="entry name" value="Bicelle-embedded integrin alpha(iib) transmembrane segment"/>
    <property type="match status" value="1"/>
</dbReference>
<evidence type="ECO:0000313" key="17">
    <source>
        <dbReference type="Ensembl" id="ENSGACP00000019553.2"/>
    </source>
</evidence>
<comment type="similarity">
    <text evidence="2 13">Belongs to the integrin alpha chain family.</text>
</comment>
<evidence type="ECO:0000256" key="10">
    <source>
        <dbReference type="ARBA" id="ARBA00023170"/>
    </source>
</evidence>
<comment type="subcellular location">
    <subcellularLocation>
        <location evidence="1 13">Membrane</location>
        <topology evidence="1 13">Single-pass type I membrane protein</topology>
    </subcellularLocation>
</comment>
<keyword evidence="3 13" id="KW-0812">Transmembrane</keyword>
<dbReference type="InParanoid" id="G3PPL9"/>
<organism evidence="17 18">
    <name type="scientific">Gasterosteus aculeatus aculeatus</name>
    <name type="common">three-spined stickleback</name>
    <dbReference type="NCBI Taxonomy" id="481459"/>
    <lineage>
        <taxon>Eukaryota</taxon>
        <taxon>Metazoa</taxon>
        <taxon>Chordata</taxon>
        <taxon>Craniata</taxon>
        <taxon>Vertebrata</taxon>
        <taxon>Euteleostomi</taxon>
        <taxon>Actinopterygii</taxon>
        <taxon>Neopterygii</taxon>
        <taxon>Teleostei</taxon>
        <taxon>Neoteleostei</taxon>
        <taxon>Acanthomorphata</taxon>
        <taxon>Eupercaria</taxon>
        <taxon>Perciformes</taxon>
        <taxon>Cottioidei</taxon>
        <taxon>Gasterosteales</taxon>
        <taxon>Gasterosteidae</taxon>
        <taxon>Gasterosteus</taxon>
    </lineage>
</organism>
<evidence type="ECO:0000256" key="13">
    <source>
        <dbReference type="RuleBase" id="RU003762"/>
    </source>
</evidence>
<evidence type="ECO:0000256" key="5">
    <source>
        <dbReference type="ARBA" id="ARBA00022737"/>
    </source>
</evidence>
<dbReference type="RefSeq" id="XP_040047265.1">
    <property type="nucleotide sequence ID" value="XM_040191331.1"/>
</dbReference>
<dbReference type="KEGG" id="gat:120828037"/>
<evidence type="ECO:0000259" key="14">
    <source>
        <dbReference type="Pfam" id="PF08441"/>
    </source>
</evidence>
<dbReference type="Bgee" id="ENSGACG00000014806">
    <property type="expression patterns" value="Expressed in diencephalon"/>
</dbReference>
<evidence type="ECO:0000256" key="12">
    <source>
        <dbReference type="PROSITE-ProRule" id="PRU00803"/>
    </source>
</evidence>
<evidence type="ECO:0000256" key="3">
    <source>
        <dbReference type="ARBA" id="ARBA00022692"/>
    </source>
</evidence>
<dbReference type="OMA" id="MCTFGIS"/>
<feature type="domain" description="Integrin alpha second immunoglobulin-like" evidence="15">
    <location>
        <begin position="596"/>
        <end position="746"/>
    </location>
</feature>
<dbReference type="GO" id="GO:0033627">
    <property type="term" value="P:cell adhesion mediated by integrin"/>
    <property type="evidence" value="ECO:0007669"/>
    <property type="project" value="TreeGrafter"/>
</dbReference>
<evidence type="ECO:0000259" key="15">
    <source>
        <dbReference type="Pfam" id="PF20805"/>
    </source>
</evidence>